<dbReference type="InParanoid" id="A0A3Q7FDN8"/>
<evidence type="ECO:0000313" key="1">
    <source>
        <dbReference type="EnsemblPlants" id="Solyc02g093320.3.1"/>
    </source>
</evidence>
<keyword evidence="2" id="KW-1185">Reference proteome</keyword>
<reference evidence="1" key="2">
    <citation type="submission" date="2019-01" db="UniProtKB">
        <authorList>
            <consortium name="EnsemblPlants"/>
        </authorList>
    </citation>
    <scope>IDENTIFICATION</scope>
    <source>
        <strain evidence="1">cv. Heinz 1706</strain>
    </source>
</reference>
<dbReference type="Proteomes" id="UP000004994">
    <property type="component" value="Chromosome 2"/>
</dbReference>
<dbReference type="EnsemblPlants" id="Solyc02g093320.3.1">
    <property type="protein sequence ID" value="Solyc02g093320.3.1"/>
    <property type="gene ID" value="Solyc02g093320.3"/>
</dbReference>
<proteinExistence type="predicted"/>
<name>A0A3Q7FDN8_SOLLC</name>
<accession>A0A3Q7FDN8</accession>
<dbReference type="AlphaFoldDB" id="A0A3Q7FDN8"/>
<evidence type="ECO:0000313" key="2">
    <source>
        <dbReference type="Proteomes" id="UP000004994"/>
    </source>
</evidence>
<reference evidence="1" key="1">
    <citation type="journal article" date="2012" name="Nature">
        <title>The tomato genome sequence provides insights into fleshy fruit evolution.</title>
        <authorList>
            <consortium name="Tomato Genome Consortium"/>
        </authorList>
    </citation>
    <scope>NUCLEOTIDE SEQUENCE [LARGE SCALE GENOMIC DNA]</scope>
    <source>
        <strain evidence="1">cv. Heinz 1706</strain>
    </source>
</reference>
<dbReference type="Gramene" id="Solyc02g093320.3.1">
    <property type="protein sequence ID" value="Solyc02g093320.3.1"/>
    <property type="gene ID" value="Solyc02g093320.3"/>
</dbReference>
<sequence>MINLPPQVVGTVYFSVERPNVKRKLVNIWNSKLEAQGGTCTGPHDGQSKEEFFTNKNSKFLRFWYKIVGTP</sequence>
<organism evidence="1">
    <name type="scientific">Solanum lycopersicum</name>
    <name type="common">Tomato</name>
    <name type="synonym">Lycopersicon esculentum</name>
    <dbReference type="NCBI Taxonomy" id="4081"/>
    <lineage>
        <taxon>Eukaryota</taxon>
        <taxon>Viridiplantae</taxon>
        <taxon>Streptophyta</taxon>
        <taxon>Embryophyta</taxon>
        <taxon>Tracheophyta</taxon>
        <taxon>Spermatophyta</taxon>
        <taxon>Magnoliopsida</taxon>
        <taxon>eudicotyledons</taxon>
        <taxon>Gunneridae</taxon>
        <taxon>Pentapetalae</taxon>
        <taxon>asterids</taxon>
        <taxon>lamiids</taxon>
        <taxon>Solanales</taxon>
        <taxon>Solanaceae</taxon>
        <taxon>Solanoideae</taxon>
        <taxon>Solaneae</taxon>
        <taxon>Solanum</taxon>
        <taxon>Solanum subgen. Lycopersicon</taxon>
    </lineage>
</organism>
<protein>
    <submittedName>
        <fullName evidence="1">Uncharacterized protein</fullName>
    </submittedName>
</protein>